<protein>
    <submittedName>
        <fullName evidence="3">Ionotropic receptor</fullName>
    </submittedName>
</protein>
<dbReference type="InterPro" id="IPR040128">
    <property type="entry name" value="T25E4.2-like"/>
</dbReference>
<dbReference type="SUPFAM" id="SSF53850">
    <property type="entry name" value="Periplasmic binding protein-like II"/>
    <property type="match status" value="1"/>
</dbReference>
<organism evidence="2 3">
    <name type="scientific">Panagrellus redivivus</name>
    <name type="common">Microworm</name>
    <dbReference type="NCBI Taxonomy" id="6233"/>
    <lineage>
        <taxon>Eukaryota</taxon>
        <taxon>Metazoa</taxon>
        <taxon>Ecdysozoa</taxon>
        <taxon>Nematoda</taxon>
        <taxon>Chromadorea</taxon>
        <taxon>Rhabditida</taxon>
        <taxon>Tylenchina</taxon>
        <taxon>Panagrolaimomorpha</taxon>
        <taxon>Panagrolaimoidea</taxon>
        <taxon>Panagrolaimidae</taxon>
        <taxon>Panagrellus</taxon>
    </lineage>
</organism>
<proteinExistence type="predicted"/>
<evidence type="ECO:0000313" key="2">
    <source>
        <dbReference type="Proteomes" id="UP000492821"/>
    </source>
</evidence>
<dbReference type="PANTHER" id="PTHR22714:SF7">
    <property type="entry name" value="SOLUTE-BINDING PROTEIN FAMILY 3_N-TERMINAL DOMAIN-CONTAINING PROTEIN"/>
    <property type="match status" value="1"/>
</dbReference>
<dbReference type="Gene3D" id="3.40.190.10">
    <property type="entry name" value="Periplasmic binding protein-like II"/>
    <property type="match status" value="2"/>
</dbReference>
<keyword evidence="1" id="KW-1133">Transmembrane helix</keyword>
<sequence>MLLSSILSPIDTSPFQTTDQMIALLANKKFKMVTFTMQYETLWFFDVLQTSNETFYKNIRDALADNPIVIKDTLEEALELVSQGRYILMTQEDFEGILNIQRTCDLIKFTQGLPTQSAYYIFPRNSSILRLWNRAIVMNYPFIRHTYERYFGANVKLVIPPICPNERFVSDALQPIDFLAFFGTFLLYFLGLICALIALVAEFCINKCHQRAKANPNFMIGTIKEIRNPKIRRWMLRFYSFKQA</sequence>
<evidence type="ECO:0000313" key="3">
    <source>
        <dbReference type="WBParaSite" id="Pan_g23226.t1"/>
    </source>
</evidence>
<reference evidence="2" key="1">
    <citation type="journal article" date="2013" name="Genetics">
        <title>The draft genome and transcriptome of Panagrellus redivivus are shaped by the harsh demands of a free-living lifestyle.</title>
        <authorList>
            <person name="Srinivasan J."/>
            <person name="Dillman A.R."/>
            <person name="Macchietto M.G."/>
            <person name="Heikkinen L."/>
            <person name="Lakso M."/>
            <person name="Fracchia K.M."/>
            <person name="Antoshechkin I."/>
            <person name="Mortazavi A."/>
            <person name="Wong G."/>
            <person name="Sternberg P.W."/>
        </authorList>
    </citation>
    <scope>NUCLEOTIDE SEQUENCE [LARGE SCALE GENOMIC DNA]</scope>
    <source>
        <strain evidence="2">MT8872</strain>
    </source>
</reference>
<keyword evidence="1" id="KW-0472">Membrane</keyword>
<feature type="transmembrane region" description="Helical" evidence="1">
    <location>
        <begin position="178"/>
        <end position="201"/>
    </location>
</feature>
<dbReference type="PANTHER" id="PTHR22714">
    <property type="entry name" value="PROTEIN CBG02446-RELATED"/>
    <property type="match status" value="1"/>
</dbReference>
<accession>A0A7E4VNW6</accession>
<keyword evidence="2" id="KW-1185">Reference proteome</keyword>
<dbReference type="AlphaFoldDB" id="A0A7E4VNW6"/>
<dbReference type="WBParaSite" id="Pan_g23226.t1">
    <property type="protein sequence ID" value="Pan_g23226.t1"/>
    <property type="gene ID" value="Pan_g23226"/>
</dbReference>
<name>A0A7E4VNW6_PANRE</name>
<dbReference type="Proteomes" id="UP000492821">
    <property type="component" value="Unassembled WGS sequence"/>
</dbReference>
<evidence type="ECO:0000256" key="1">
    <source>
        <dbReference type="SAM" id="Phobius"/>
    </source>
</evidence>
<keyword evidence="1" id="KW-0812">Transmembrane</keyword>
<reference evidence="3" key="2">
    <citation type="submission" date="2020-10" db="UniProtKB">
        <authorList>
            <consortium name="WormBaseParasite"/>
        </authorList>
    </citation>
    <scope>IDENTIFICATION</scope>
</reference>